<evidence type="ECO:0000256" key="1">
    <source>
        <dbReference type="SAM" id="SignalP"/>
    </source>
</evidence>
<name>A0AAX4HQS3_9BACT</name>
<dbReference type="KEGG" id="psti:SOO65_03005"/>
<evidence type="ECO:0000313" key="2">
    <source>
        <dbReference type="EMBL" id="WPU65706.1"/>
    </source>
</evidence>
<evidence type="ECO:0000313" key="3">
    <source>
        <dbReference type="Proteomes" id="UP001324634"/>
    </source>
</evidence>
<sequence>MKFLLIGAMSLFVMSAMAEDLNAMKKTANEQIDSKISLLQKSKTCVNEATTVEKVKTCKSDLKDDMGMKQKMEETKDKMDDAL</sequence>
<dbReference type="Proteomes" id="UP001324634">
    <property type="component" value="Chromosome"/>
</dbReference>
<feature type="signal peptide" evidence="1">
    <location>
        <begin position="1"/>
        <end position="18"/>
    </location>
</feature>
<dbReference type="EMBL" id="CP139487">
    <property type="protein sequence ID" value="WPU65706.1"/>
    <property type="molecule type" value="Genomic_DNA"/>
</dbReference>
<protein>
    <submittedName>
        <fullName evidence="2">Uncharacterized protein</fullName>
    </submittedName>
</protein>
<feature type="chain" id="PRO_5043937677" evidence="1">
    <location>
        <begin position="19"/>
        <end position="83"/>
    </location>
</feature>
<gene>
    <name evidence="2" type="ORF">SOO65_03005</name>
</gene>
<proteinExistence type="predicted"/>
<dbReference type="RefSeq" id="WP_321396707.1">
    <property type="nucleotide sequence ID" value="NZ_CP139487.1"/>
</dbReference>
<organism evidence="2 3">
    <name type="scientific">Peredibacter starrii</name>
    <dbReference type="NCBI Taxonomy" id="28202"/>
    <lineage>
        <taxon>Bacteria</taxon>
        <taxon>Pseudomonadati</taxon>
        <taxon>Bdellovibrionota</taxon>
        <taxon>Bacteriovoracia</taxon>
        <taxon>Bacteriovoracales</taxon>
        <taxon>Bacteriovoracaceae</taxon>
        <taxon>Peredibacter</taxon>
    </lineage>
</organism>
<accession>A0AAX4HQS3</accession>
<keyword evidence="3" id="KW-1185">Reference proteome</keyword>
<reference evidence="2 3" key="1">
    <citation type="submission" date="2023-11" db="EMBL/GenBank/DDBJ databases">
        <title>Peredibacter starrii A3.12.</title>
        <authorList>
            <person name="Mitchell R.J."/>
        </authorList>
    </citation>
    <scope>NUCLEOTIDE SEQUENCE [LARGE SCALE GENOMIC DNA]</scope>
    <source>
        <strain evidence="2 3">A3.12</strain>
    </source>
</reference>
<dbReference type="AlphaFoldDB" id="A0AAX4HQS3"/>
<dbReference type="Gene3D" id="1.10.8.40">
    <property type="entry name" value="Albumin-binding domain"/>
    <property type="match status" value="1"/>
</dbReference>
<keyword evidence="1" id="KW-0732">Signal</keyword>